<organism evidence="8">
    <name type="scientific">Xenorhabdus szentirmaii</name>
    <dbReference type="NCBI Taxonomy" id="290112"/>
    <lineage>
        <taxon>Bacteria</taxon>
        <taxon>Pseudomonadati</taxon>
        <taxon>Pseudomonadota</taxon>
        <taxon>Gammaproteobacteria</taxon>
        <taxon>Enterobacterales</taxon>
        <taxon>Morganellaceae</taxon>
        <taxon>Xenorhabdus</taxon>
    </lineage>
</organism>
<evidence type="ECO:0000256" key="7">
    <source>
        <dbReference type="ARBA" id="ARBA00023033"/>
    </source>
</evidence>
<sequence length="483" mass="54719">MNDHYDVLIMGAGVSGIGMACHLARECPNKKIILLERRQAIGGTWDLFRYPGIRSDSDMMTFGYKFRPWTGISVFADGDSIKRYVNETAKEYGIDKKIQFGLKITHADWSGSTGQWRVTALEEATGETHTFTCNYLIAATGYYNYDEAYLPDYPGINDFKGPVVHPQHWPEELNYKGKKVVVIGSGATAATLVPAMAKDTAHITMLQRSPSYYLSVPEKDKISQFLGKFMPERWVYTISRNRNLFLHRLLYKSSRHVPTLLKSFLLSSARKRVGPNFNMNHLTPKYIPWDERLCVIPSGNFLKVLKEGKASIVTDYIERFTENGILLKSGQKLPADIIVSATGLKLSVLGGIEISIDEKKLQGNERMLYKGTLVQNIPNFAYLFGYTNSSWTLKIDLSANYVCRLLQEMDRRGAKSVIPCAQSDEMLKHENIFGELQPGYVKRADEGLPRQGRSPNWHVPHDYKKDVEVLIKQPVDDAALKWT</sequence>
<dbReference type="RefSeq" id="WP_323868440.1">
    <property type="nucleotide sequence ID" value="NZ_JACXBF010000103.1"/>
</dbReference>
<reference evidence="8" key="2">
    <citation type="journal article" date="2024" name="Toxins">
        <title>Genome Sequence Analysis of Native Xenorhabdus Strains Isolated from Entomopathogenic Nematodes in Argentina.</title>
        <authorList>
            <person name="Palma L."/>
            <person name="Frizzo L."/>
            <person name="Kaiser S."/>
            <person name="Berry C."/>
            <person name="Caballero P."/>
            <person name="Bode H.B."/>
            <person name="Del Valle E.E."/>
        </authorList>
    </citation>
    <scope>NUCLEOTIDE SEQUENCE</scope>
    <source>
        <strain evidence="8">M</strain>
    </source>
</reference>
<reference evidence="8" key="1">
    <citation type="submission" date="2020-09" db="EMBL/GenBank/DDBJ databases">
        <authorList>
            <person name="Palma L."/>
            <person name="Caballero P."/>
            <person name="Berry C."/>
            <person name="Del Valle E."/>
        </authorList>
    </citation>
    <scope>NUCLEOTIDE SEQUENCE</scope>
    <source>
        <strain evidence="8">M</strain>
    </source>
</reference>
<dbReference type="Proteomes" id="UP001193920">
    <property type="component" value="Unassembled WGS sequence"/>
</dbReference>
<evidence type="ECO:0000256" key="6">
    <source>
        <dbReference type="ARBA" id="ARBA00023002"/>
    </source>
</evidence>
<evidence type="ECO:0000256" key="5">
    <source>
        <dbReference type="ARBA" id="ARBA00022857"/>
    </source>
</evidence>
<dbReference type="Pfam" id="PF00743">
    <property type="entry name" value="FMO-like"/>
    <property type="match status" value="1"/>
</dbReference>
<keyword evidence="3" id="KW-0285">Flavoprotein</keyword>
<keyword evidence="5" id="KW-0521">NADP</keyword>
<accession>A0AAW3YTG2</accession>
<dbReference type="GO" id="GO:0050660">
    <property type="term" value="F:flavin adenine dinucleotide binding"/>
    <property type="evidence" value="ECO:0007669"/>
    <property type="project" value="InterPro"/>
</dbReference>
<comment type="cofactor">
    <cofactor evidence="1">
        <name>FAD</name>
        <dbReference type="ChEBI" id="CHEBI:57692"/>
    </cofactor>
</comment>
<evidence type="ECO:0000256" key="3">
    <source>
        <dbReference type="ARBA" id="ARBA00022630"/>
    </source>
</evidence>
<dbReference type="EMBL" id="JACXBF010000103">
    <property type="protein sequence ID" value="MBD2799558.1"/>
    <property type="molecule type" value="Genomic_DNA"/>
</dbReference>
<dbReference type="GO" id="GO:0050661">
    <property type="term" value="F:NADP binding"/>
    <property type="evidence" value="ECO:0007669"/>
    <property type="project" value="InterPro"/>
</dbReference>
<comment type="caution">
    <text evidence="8">The sequence shown here is derived from an EMBL/GenBank/DDBJ whole genome shotgun (WGS) entry which is preliminary data.</text>
</comment>
<keyword evidence="4" id="KW-0274">FAD</keyword>
<dbReference type="FunFam" id="3.50.50.60:FF:000228">
    <property type="entry name" value="FAD-containing monooxygenase EthA"/>
    <property type="match status" value="1"/>
</dbReference>
<comment type="similarity">
    <text evidence="2">Belongs to the FAD-binding monooxygenase family.</text>
</comment>
<evidence type="ECO:0000256" key="2">
    <source>
        <dbReference type="ARBA" id="ARBA00010139"/>
    </source>
</evidence>
<dbReference type="PRINTS" id="PR00469">
    <property type="entry name" value="PNDRDTASEII"/>
</dbReference>
<dbReference type="PANTHER" id="PTHR43872">
    <property type="entry name" value="MONOOXYGENASE, PUTATIVE (AFU_ORTHOLOGUE AFUA_8G02570)-RELATED"/>
    <property type="match status" value="1"/>
</dbReference>
<dbReference type="GO" id="GO:0004499">
    <property type="term" value="F:N,N-dimethylaniline monooxygenase activity"/>
    <property type="evidence" value="ECO:0007669"/>
    <property type="project" value="InterPro"/>
</dbReference>
<dbReference type="InterPro" id="IPR051820">
    <property type="entry name" value="FAD-binding_MO"/>
</dbReference>
<name>A0AAW3YTG2_9GAMM</name>
<dbReference type="AlphaFoldDB" id="A0AAW3YTG2"/>
<dbReference type="SUPFAM" id="SSF51905">
    <property type="entry name" value="FAD/NAD(P)-binding domain"/>
    <property type="match status" value="2"/>
</dbReference>
<dbReference type="InterPro" id="IPR020946">
    <property type="entry name" value="Flavin_mOase-like"/>
</dbReference>
<evidence type="ECO:0000256" key="4">
    <source>
        <dbReference type="ARBA" id="ARBA00022827"/>
    </source>
</evidence>
<keyword evidence="6" id="KW-0560">Oxidoreductase</keyword>
<dbReference type="InterPro" id="IPR036188">
    <property type="entry name" value="FAD/NAD-bd_sf"/>
</dbReference>
<keyword evidence="7" id="KW-0503">Monooxygenase</keyword>
<proteinExistence type="inferred from homology"/>
<protein>
    <submittedName>
        <fullName evidence="8">NAD(P)/FAD-dependent oxidoreductase</fullName>
    </submittedName>
</protein>
<dbReference type="Gene3D" id="3.50.50.60">
    <property type="entry name" value="FAD/NAD(P)-binding domain"/>
    <property type="match status" value="3"/>
</dbReference>
<evidence type="ECO:0000313" key="8">
    <source>
        <dbReference type="EMBL" id="MBD2799558.1"/>
    </source>
</evidence>
<dbReference type="PANTHER" id="PTHR43872:SF1">
    <property type="entry name" value="MONOOXYGENASE, PUTATIVE (AFU_ORTHOLOGUE AFUA_8G02570)-RELATED"/>
    <property type="match status" value="1"/>
</dbReference>
<evidence type="ECO:0000256" key="1">
    <source>
        <dbReference type="ARBA" id="ARBA00001974"/>
    </source>
</evidence>
<gene>
    <name evidence="8" type="ORF">ID854_03585</name>
</gene>